<dbReference type="Gene3D" id="3.30.420.10">
    <property type="entry name" value="Ribonuclease H-like superfamily/Ribonuclease H"/>
    <property type="match status" value="1"/>
</dbReference>
<dbReference type="GO" id="GO:0008270">
    <property type="term" value="F:zinc ion binding"/>
    <property type="evidence" value="ECO:0007669"/>
    <property type="project" value="UniProtKB-KW"/>
</dbReference>
<dbReference type="InterPro" id="IPR013083">
    <property type="entry name" value="Znf_RING/FYVE/PHD"/>
</dbReference>
<feature type="domain" description="Integrase catalytic" evidence="7">
    <location>
        <begin position="1259"/>
        <end position="1418"/>
    </location>
</feature>
<feature type="region of interest" description="Disordered" evidence="5">
    <location>
        <begin position="1479"/>
        <end position="1575"/>
    </location>
</feature>
<dbReference type="Gene3D" id="3.30.40.10">
    <property type="entry name" value="Zinc/RING finger domain, C3HC4 (zinc finger)"/>
    <property type="match status" value="1"/>
</dbReference>
<evidence type="ECO:0000256" key="4">
    <source>
        <dbReference type="ARBA" id="ARBA00023268"/>
    </source>
</evidence>
<dbReference type="InterPro" id="IPR043502">
    <property type="entry name" value="DNA/RNA_pol_sf"/>
</dbReference>
<dbReference type="Pfam" id="PF17921">
    <property type="entry name" value="Integrase_H2C2"/>
    <property type="match status" value="1"/>
</dbReference>
<feature type="compositionally biased region" description="Polar residues" evidence="5">
    <location>
        <begin position="1083"/>
        <end position="1094"/>
    </location>
</feature>
<dbReference type="FunFam" id="3.30.70.270:FF:000020">
    <property type="entry name" value="Transposon Tf2-6 polyprotein-like Protein"/>
    <property type="match status" value="1"/>
</dbReference>
<dbReference type="PROSITE" id="PS50994">
    <property type="entry name" value="INTEGRASE"/>
    <property type="match status" value="1"/>
</dbReference>
<dbReference type="InterPro" id="IPR001584">
    <property type="entry name" value="Integrase_cat-core"/>
</dbReference>
<dbReference type="InterPro" id="IPR036397">
    <property type="entry name" value="RNaseH_sf"/>
</dbReference>
<keyword evidence="3" id="KW-0862">Zinc</keyword>
<dbReference type="Proteomes" id="UP000075714">
    <property type="component" value="Unassembled WGS sequence"/>
</dbReference>
<dbReference type="PROSITE" id="PS50878">
    <property type="entry name" value="RT_POL"/>
    <property type="match status" value="1"/>
</dbReference>
<dbReference type="STRING" id="33097.A0A150FU15"/>
<evidence type="ECO:0000313" key="8">
    <source>
        <dbReference type="EMBL" id="KXZ41086.1"/>
    </source>
</evidence>
<dbReference type="CDD" id="cd01647">
    <property type="entry name" value="RT_LTR"/>
    <property type="match status" value="1"/>
</dbReference>
<feature type="region of interest" description="Disordered" evidence="5">
    <location>
        <begin position="870"/>
        <end position="1012"/>
    </location>
</feature>
<evidence type="ECO:0000256" key="2">
    <source>
        <dbReference type="ARBA" id="ARBA00022771"/>
    </source>
</evidence>
<keyword evidence="2" id="KW-0863">Zinc-finger</keyword>
<evidence type="ECO:0000259" key="7">
    <source>
        <dbReference type="PROSITE" id="PS50994"/>
    </source>
</evidence>
<feature type="compositionally biased region" description="Acidic residues" evidence="5">
    <location>
        <begin position="998"/>
        <end position="1008"/>
    </location>
</feature>
<feature type="compositionally biased region" description="Low complexity" evidence="5">
    <location>
        <begin position="949"/>
        <end position="968"/>
    </location>
</feature>
<dbReference type="InterPro" id="IPR041588">
    <property type="entry name" value="Integrase_H2C2"/>
</dbReference>
<evidence type="ECO:0008006" key="10">
    <source>
        <dbReference type="Google" id="ProtNLM"/>
    </source>
</evidence>
<gene>
    <name evidence="8" type="ORF">GPECTOR_825g55</name>
</gene>
<feature type="compositionally biased region" description="Acidic residues" evidence="5">
    <location>
        <begin position="169"/>
        <end position="193"/>
    </location>
</feature>
<feature type="compositionally biased region" description="Basic and acidic residues" evidence="5">
    <location>
        <begin position="969"/>
        <end position="979"/>
    </location>
</feature>
<feature type="compositionally biased region" description="Acidic residues" evidence="5">
    <location>
        <begin position="1097"/>
        <end position="1121"/>
    </location>
</feature>
<dbReference type="Gene3D" id="3.10.20.370">
    <property type="match status" value="1"/>
</dbReference>
<feature type="domain" description="Reverse transcriptase" evidence="6">
    <location>
        <begin position="350"/>
        <end position="552"/>
    </location>
</feature>
<dbReference type="SUPFAM" id="SSF56672">
    <property type="entry name" value="DNA/RNA polymerases"/>
    <property type="match status" value="1"/>
</dbReference>
<feature type="region of interest" description="Disordered" evidence="5">
    <location>
        <begin position="128"/>
        <end position="198"/>
    </location>
</feature>
<dbReference type="SUPFAM" id="SSF57903">
    <property type="entry name" value="FYVE/PHD zinc finger"/>
    <property type="match status" value="1"/>
</dbReference>
<dbReference type="InterPro" id="IPR043128">
    <property type="entry name" value="Rev_trsase/Diguanyl_cyclase"/>
</dbReference>
<feature type="region of interest" description="Disordered" evidence="5">
    <location>
        <begin position="89"/>
        <end position="108"/>
    </location>
</feature>
<dbReference type="Pfam" id="PF00078">
    <property type="entry name" value="RVT_1"/>
    <property type="match status" value="1"/>
</dbReference>
<evidence type="ECO:0000313" key="9">
    <source>
        <dbReference type="Proteomes" id="UP000075714"/>
    </source>
</evidence>
<dbReference type="OrthoDB" id="529980at2759"/>
<dbReference type="InterPro" id="IPR019787">
    <property type="entry name" value="Znf_PHD-finger"/>
</dbReference>
<feature type="region of interest" description="Disordered" evidence="5">
    <location>
        <begin position="1061"/>
        <end position="1130"/>
    </location>
</feature>
<evidence type="ECO:0000256" key="5">
    <source>
        <dbReference type="SAM" id="MobiDB-lite"/>
    </source>
</evidence>
<dbReference type="InterPro" id="IPR011011">
    <property type="entry name" value="Znf_FYVE_PHD"/>
</dbReference>
<keyword evidence="4" id="KW-0511">Multifunctional enzyme</keyword>
<dbReference type="InterPro" id="IPR001965">
    <property type="entry name" value="Znf_PHD"/>
</dbReference>
<dbReference type="Gene3D" id="1.10.340.70">
    <property type="match status" value="1"/>
</dbReference>
<dbReference type="GO" id="GO:0003676">
    <property type="term" value="F:nucleic acid binding"/>
    <property type="evidence" value="ECO:0007669"/>
    <property type="project" value="InterPro"/>
</dbReference>
<dbReference type="Gene3D" id="3.30.70.270">
    <property type="match status" value="2"/>
</dbReference>
<dbReference type="FunFam" id="1.10.340.70:FF:000001">
    <property type="entry name" value="Retrovirus-related Pol polyprotein from transposon gypsy-like Protein"/>
    <property type="match status" value="1"/>
</dbReference>
<dbReference type="SMART" id="SM00249">
    <property type="entry name" value="PHD"/>
    <property type="match status" value="1"/>
</dbReference>
<dbReference type="Gene3D" id="3.10.10.10">
    <property type="entry name" value="HIV Type 1 Reverse Transcriptase, subunit A, domain 1"/>
    <property type="match status" value="1"/>
</dbReference>
<accession>A0A150FU15</accession>
<sequence length="1613" mass="178264">MATTVNAYMSNTTIYGLLLGTGFLLPIQADLGYPTSRLEYNNDSDSCSSIAVSVMHQEAPTLTAEVREAPAPETDSEDSDPEAYLRMDEVETDPRKQAVASTPLAARVSNPETQDISYLEVRKGQAGVSGFAGAGPTEEATQSTAPMESEDSDSMRLETSEEMPSLLSDSEDDNEEEWGWRDDTDDQDPESEGSIDPWALYETYTTLKLEPSETLSDAAASLRQARDMGAYLRGQVMGRSLSEHLEVARVNGEHARSERDMVPGAGPHEELRALLLGKVNPELGEAERLAITGCLLANHDLFARSNEELGRTPWAAMKVDTGNAPPVFTPPYRMSKVERDAVDKEIQRMLADDIIEPSTSAWSSPVVVVPKRDTGELRFCVDMRRINEVTQTVRYPLGHIQDILDNVAPPAGQTRYYSSLDLKSGFWQVPMADEASKDRVSFHTASSQWRYKVMPMGLKNSPAVFAELMRRVLAPVLPGSVPTDPDEEEGLPQPEACAMVYLDDILIFSPDIVSHVTHLQQVFDLLRLASLKAAVKKCEFGQQRIHFLGHVLDGVNGTLAPSPRNIAVIAAYPSPRNIRQVRALLGTVGYYRSFVPGFSLVAKPLFNLLRKDAPWRWGKEEEGAFQTLKTALTSEPILRAPDFGRPFLVQTDFCKTAVAACLAQKGEDGREYAVQFASKKLTPAQTCWSSADGEAYAAVWAIKHFRPYLYGKKFTLITDSMAVRHLKTASAQDLHGKLARYALKLQQYDFDIQHRPGTAHGNVDGLSRLGHLVDEPDEESALMSWLNPLALLCDAAEAMEQEEEIEVFLSDGMTDAYRMAQAEPEVPIWFGVRERPTSNEGTATPGEDPTWRPVPPTQPYGQHLEPVSPTRVGVSRPASPPGGVAGVVRPRPPVQPALQGALGAAYRSRDQPASRAPLTDASPAYSATGARSKPVRRRLVFDDDEEDGAAAAPTQAAEEAITAAAPPAEAKKTRPEDPRKRQRTVRLQDYVDPARVETEDDEPEEKDPDPELRCVICNKGLPTSTMLLCDHPGCGTGWHMGCLDPPLKQVPKGRWYCPPHAAGGSAAPAPQRPKPSAFPHLASPTTSDETQPPSDSADPDVELIQDEVDEDAAPSEGEEPPTADKKQKQLPVWEDQGMLEYLLTGQFTHRPQQSGADFIREATRIRKRAAGYVLDDGQLFKVTADKVLRLRIPQPDERKGVIKEAHELGHFGVSKTYAFLRYRFWWEGMKEDVKAYIRECAQCTGNKLKLLKTGALRPLPIVPLWHRVHVDCMGPYKKTPRGNRYCILAVDSWSKYLEVGALPNRQSETVRTWFWENWVCRYGTPVEVLTDRGGEFGSALDNLLKEQRIRHLRTSGYRPQTNGQAERIVGALLESMRKTINARENDWDIQVHQAAYAYRATKQDSTGVSPAMCLFGRELTIAAERQPPTTEVVDVDSEVEEIEMTAEHYQGLARRQEAMERLAERVEANIIKAKERNEQQYNARQLRSKPRQVKGAGAARAATTPGDSARPLNSLADPPPASAGAAAPRPNEGPGAGLAPPGEVDPLAHLPDLPEDARVYLKKPRKTKTGSDREGPYFFDCWHPTGAYAQLKDRDGRKFSIAVHRLLVPPEFA</sequence>
<dbReference type="InterPro" id="IPR041577">
    <property type="entry name" value="RT_RNaseH_2"/>
</dbReference>
<evidence type="ECO:0000256" key="3">
    <source>
        <dbReference type="ARBA" id="ARBA00022833"/>
    </source>
</evidence>
<comment type="caution">
    <text evidence="8">The sequence shown here is derived from an EMBL/GenBank/DDBJ whole genome shotgun (WGS) entry which is preliminary data.</text>
</comment>
<dbReference type="GO" id="GO:0015074">
    <property type="term" value="P:DNA integration"/>
    <property type="evidence" value="ECO:0007669"/>
    <property type="project" value="InterPro"/>
</dbReference>
<name>A0A150FU15_GONPE</name>
<feature type="compositionally biased region" description="Low complexity" evidence="5">
    <location>
        <begin position="1495"/>
        <end position="1504"/>
    </location>
</feature>
<dbReference type="EMBL" id="LSYV01000821">
    <property type="protein sequence ID" value="KXZ41086.1"/>
    <property type="molecule type" value="Genomic_DNA"/>
</dbReference>
<dbReference type="Pfam" id="PF17919">
    <property type="entry name" value="RT_RNaseH_2"/>
    <property type="match status" value="1"/>
</dbReference>
<organism evidence="8 9">
    <name type="scientific">Gonium pectorale</name>
    <name type="common">Green alga</name>
    <dbReference type="NCBI Taxonomy" id="33097"/>
    <lineage>
        <taxon>Eukaryota</taxon>
        <taxon>Viridiplantae</taxon>
        <taxon>Chlorophyta</taxon>
        <taxon>core chlorophytes</taxon>
        <taxon>Chlorophyceae</taxon>
        <taxon>CS clade</taxon>
        <taxon>Chlamydomonadales</taxon>
        <taxon>Volvocaceae</taxon>
        <taxon>Gonium</taxon>
    </lineage>
</organism>
<evidence type="ECO:0000256" key="1">
    <source>
        <dbReference type="ARBA" id="ARBA00022723"/>
    </source>
</evidence>
<dbReference type="SUPFAM" id="SSF53098">
    <property type="entry name" value="Ribonuclease H-like"/>
    <property type="match status" value="1"/>
</dbReference>
<dbReference type="InterPro" id="IPR012337">
    <property type="entry name" value="RNaseH-like_sf"/>
</dbReference>
<dbReference type="FunFam" id="3.10.20.370:FF:000001">
    <property type="entry name" value="Retrovirus-related Pol polyprotein from transposon 17.6-like protein"/>
    <property type="match status" value="1"/>
</dbReference>
<reference evidence="9" key="1">
    <citation type="journal article" date="2016" name="Nat. Commun.">
        <title>The Gonium pectorale genome demonstrates co-option of cell cycle regulation during the evolution of multicellularity.</title>
        <authorList>
            <person name="Hanschen E.R."/>
            <person name="Marriage T.N."/>
            <person name="Ferris P.J."/>
            <person name="Hamaji T."/>
            <person name="Toyoda A."/>
            <person name="Fujiyama A."/>
            <person name="Neme R."/>
            <person name="Noguchi H."/>
            <person name="Minakuchi Y."/>
            <person name="Suzuki M."/>
            <person name="Kawai-Toyooka H."/>
            <person name="Smith D.R."/>
            <person name="Sparks H."/>
            <person name="Anderson J."/>
            <person name="Bakaric R."/>
            <person name="Luria V."/>
            <person name="Karger A."/>
            <person name="Kirschner M.W."/>
            <person name="Durand P.M."/>
            <person name="Michod R.E."/>
            <person name="Nozaki H."/>
            <person name="Olson B.J."/>
        </authorList>
    </citation>
    <scope>NUCLEOTIDE SEQUENCE [LARGE SCALE GENOMIC DNA]</scope>
    <source>
        <strain evidence="9">NIES-2863</strain>
    </source>
</reference>
<dbReference type="CDD" id="cd09274">
    <property type="entry name" value="RNase_HI_RT_Ty3"/>
    <property type="match status" value="1"/>
</dbReference>
<dbReference type="GO" id="GO:0003824">
    <property type="term" value="F:catalytic activity"/>
    <property type="evidence" value="ECO:0007669"/>
    <property type="project" value="UniProtKB-KW"/>
</dbReference>
<keyword evidence="1" id="KW-0479">Metal-binding</keyword>
<evidence type="ECO:0000259" key="6">
    <source>
        <dbReference type="PROSITE" id="PS50878"/>
    </source>
</evidence>
<dbReference type="InterPro" id="IPR000477">
    <property type="entry name" value="RT_dom"/>
</dbReference>
<dbReference type="PANTHER" id="PTHR37984:SF5">
    <property type="entry name" value="PROTEIN NYNRIN-LIKE"/>
    <property type="match status" value="1"/>
</dbReference>
<dbReference type="PANTHER" id="PTHR37984">
    <property type="entry name" value="PROTEIN CBG26694"/>
    <property type="match status" value="1"/>
</dbReference>
<protein>
    <recommendedName>
        <fullName evidence="10">Integrase catalytic domain-containing protein</fullName>
    </recommendedName>
</protein>
<feature type="compositionally biased region" description="Low complexity" evidence="5">
    <location>
        <begin position="1522"/>
        <end position="1542"/>
    </location>
</feature>
<dbReference type="InterPro" id="IPR050951">
    <property type="entry name" value="Retrovirus_Pol_polyprotein"/>
</dbReference>
<proteinExistence type="predicted"/>
<dbReference type="Pfam" id="PF00628">
    <property type="entry name" value="PHD"/>
    <property type="match status" value="1"/>
</dbReference>
<keyword evidence="9" id="KW-1185">Reference proteome</keyword>